<accession>A0AAX1N655</accession>
<keyword evidence="1" id="KW-0472">Membrane</keyword>
<dbReference type="RefSeq" id="WP_169664406.1">
    <property type="nucleotide sequence ID" value="NZ_CP076132.1"/>
</dbReference>
<evidence type="ECO:0000313" key="2">
    <source>
        <dbReference type="EMBL" id="QWG02940.1"/>
    </source>
</evidence>
<evidence type="ECO:0000313" key="3">
    <source>
        <dbReference type="Proteomes" id="UP000678679"/>
    </source>
</evidence>
<name>A0AAX1N655_9BACT</name>
<evidence type="ECO:0008006" key="4">
    <source>
        <dbReference type="Google" id="ProtNLM"/>
    </source>
</evidence>
<keyword evidence="1" id="KW-1133">Transmembrane helix</keyword>
<protein>
    <recommendedName>
        <fullName evidence="4">SMODS-associating 2TM beta-strand rich effector domain-containing protein</fullName>
    </recommendedName>
</protein>
<keyword evidence="1" id="KW-0812">Transmembrane</keyword>
<organism evidence="2 3">
    <name type="scientific">Flammeovirga yaeyamensis</name>
    <dbReference type="NCBI Taxonomy" id="367791"/>
    <lineage>
        <taxon>Bacteria</taxon>
        <taxon>Pseudomonadati</taxon>
        <taxon>Bacteroidota</taxon>
        <taxon>Cytophagia</taxon>
        <taxon>Cytophagales</taxon>
        <taxon>Flammeovirgaceae</taxon>
        <taxon>Flammeovirga</taxon>
    </lineage>
</organism>
<dbReference type="EMBL" id="CP076132">
    <property type="protein sequence ID" value="QWG02940.1"/>
    <property type="molecule type" value="Genomic_DNA"/>
</dbReference>
<dbReference type="AlphaFoldDB" id="A0AAX1N655"/>
<dbReference type="KEGG" id="fya:KMW28_05000"/>
<sequence>MNLEFILLQADTIGASIDSASVASAYFNKVATEFVSESWGIVSFIVLSAGTGALGSWLFKFLTPRPRMKISPIIVYDKERKLYWFKIVNKTWKSLFKVRVTLLHHEMIDSDTKCTMAHFINLEGTAGQGEITFDGYKWWKSDYTDHVTHVRCNASTQLHNKLADQDEICLQIEATHSTTGETRMFSHLFTKKKDILPGHIHDSTNDLYGIEQKLAEELIGQ</sequence>
<dbReference type="Proteomes" id="UP000678679">
    <property type="component" value="Chromosome 1"/>
</dbReference>
<gene>
    <name evidence="2" type="ORF">KMW28_05000</name>
</gene>
<proteinExistence type="predicted"/>
<reference evidence="2 3" key="1">
    <citation type="submission" date="2021-05" db="EMBL/GenBank/DDBJ databases">
        <title>Comparative genomic studies on the polysaccharide-degrading batcterial strains of the Flammeovirga genus.</title>
        <authorList>
            <person name="Zewei F."/>
            <person name="Zheng Z."/>
            <person name="Yu L."/>
            <person name="Ruyue G."/>
            <person name="Yanhong M."/>
            <person name="Yuanyuan C."/>
            <person name="Jingyan G."/>
            <person name="Wenjun H."/>
        </authorList>
    </citation>
    <scope>NUCLEOTIDE SEQUENCE [LARGE SCALE GENOMIC DNA]</scope>
    <source>
        <strain evidence="2 3">NBRC:100898</strain>
    </source>
</reference>
<feature type="transmembrane region" description="Helical" evidence="1">
    <location>
        <begin position="39"/>
        <end position="59"/>
    </location>
</feature>
<evidence type="ECO:0000256" key="1">
    <source>
        <dbReference type="SAM" id="Phobius"/>
    </source>
</evidence>
<keyword evidence="3" id="KW-1185">Reference proteome</keyword>